<dbReference type="AlphaFoldDB" id="A0A6A6TW94"/>
<organism evidence="5 6">
    <name type="scientific">Microthyrium microscopicum</name>
    <dbReference type="NCBI Taxonomy" id="703497"/>
    <lineage>
        <taxon>Eukaryota</taxon>
        <taxon>Fungi</taxon>
        <taxon>Dikarya</taxon>
        <taxon>Ascomycota</taxon>
        <taxon>Pezizomycotina</taxon>
        <taxon>Dothideomycetes</taxon>
        <taxon>Dothideomycetes incertae sedis</taxon>
        <taxon>Microthyriales</taxon>
        <taxon>Microthyriaceae</taxon>
        <taxon>Microthyrium</taxon>
    </lineage>
</organism>
<feature type="compositionally biased region" description="Basic and acidic residues" evidence="3">
    <location>
        <begin position="1"/>
        <end position="10"/>
    </location>
</feature>
<reference evidence="5" key="1">
    <citation type="journal article" date="2020" name="Stud. Mycol.">
        <title>101 Dothideomycetes genomes: a test case for predicting lifestyles and emergence of pathogens.</title>
        <authorList>
            <person name="Haridas S."/>
            <person name="Albert R."/>
            <person name="Binder M."/>
            <person name="Bloem J."/>
            <person name="Labutti K."/>
            <person name="Salamov A."/>
            <person name="Andreopoulos B."/>
            <person name="Baker S."/>
            <person name="Barry K."/>
            <person name="Bills G."/>
            <person name="Bluhm B."/>
            <person name="Cannon C."/>
            <person name="Castanera R."/>
            <person name="Culley D."/>
            <person name="Daum C."/>
            <person name="Ezra D."/>
            <person name="Gonzalez J."/>
            <person name="Henrissat B."/>
            <person name="Kuo A."/>
            <person name="Liang C."/>
            <person name="Lipzen A."/>
            <person name="Lutzoni F."/>
            <person name="Magnuson J."/>
            <person name="Mondo S."/>
            <person name="Nolan M."/>
            <person name="Ohm R."/>
            <person name="Pangilinan J."/>
            <person name="Park H.-J."/>
            <person name="Ramirez L."/>
            <person name="Alfaro M."/>
            <person name="Sun H."/>
            <person name="Tritt A."/>
            <person name="Yoshinaga Y."/>
            <person name="Zwiers L.-H."/>
            <person name="Turgeon B."/>
            <person name="Goodwin S."/>
            <person name="Spatafora J."/>
            <person name="Crous P."/>
            <person name="Grigoriev I."/>
        </authorList>
    </citation>
    <scope>NUCLEOTIDE SEQUENCE</scope>
    <source>
        <strain evidence="5">CBS 115976</strain>
    </source>
</reference>
<keyword evidence="1 2" id="KW-0694">RNA-binding</keyword>
<feature type="compositionally biased region" description="Low complexity" evidence="3">
    <location>
        <begin position="247"/>
        <end position="256"/>
    </location>
</feature>
<gene>
    <name evidence="5" type="ORF">BT63DRAFT_430434</name>
</gene>
<dbReference type="Pfam" id="PF00076">
    <property type="entry name" value="RRM_1"/>
    <property type="match status" value="1"/>
</dbReference>
<evidence type="ECO:0000256" key="3">
    <source>
        <dbReference type="SAM" id="MobiDB-lite"/>
    </source>
</evidence>
<dbReference type="GO" id="GO:0003729">
    <property type="term" value="F:mRNA binding"/>
    <property type="evidence" value="ECO:0007669"/>
    <property type="project" value="TreeGrafter"/>
</dbReference>
<dbReference type="InterPro" id="IPR012677">
    <property type="entry name" value="Nucleotide-bd_a/b_plait_sf"/>
</dbReference>
<dbReference type="InterPro" id="IPR025715">
    <property type="entry name" value="FoP_C"/>
</dbReference>
<dbReference type="Gene3D" id="3.30.70.330">
    <property type="match status" value="1"/>
</dbReference>
<dbReference type="GO" id="GO:0005634">
    <property type="term" value="C:nucleus"/>
    <property type="evidence" value="ECO:0007669"/>
    <property type="project" value="TreeGrafter"/>
</dbReference>
<proteinExistence type="predicted"/>
<feature type="compositionally biased region" description="Basic and acidic residues" evidence="3">
    <location>
        <begin position="139"/>
        <end position="157"/>
    </location>
</feature>
<evidence type="ECO:0000256" key="2">
    <source>
        <dbReference type="PROSITE-ProRule" id="PRU00176"/>
    </source>
</evidence>
<dbReference type="PANTHER" id="PTHR19965:SF82">
    <property type="entry name" value="THO COMPLEX SUBUNIT 4"/>
    <property type="match status" value="1"/>
</dbReference>
<evidence type="ECO:0000313" key="5">
    <source>
        <dbReference type="EMBL" id="KAF2663233.1"/>
    </source>
</evidence>
<evidence type="ECO:0000313" key="6">
    <source>
        <dbReference type="Proteomes" id="UP000799302"/>
    </source>
</evidence>
<dbReference type="EMBL" id="MU004246">
    <property type="protein sequence ID" value="KAF2663233.1"/>
    <property type="molecule type" value="Genomic_DNA"/>
</dbReference>
<dbReference type="SUPFAM" id="SSF54928">
    <property type="entry name" value="RNA-binding domain, RBD"/>
    <property type="match status" value="1"/>
</dbReference>
<feature type="compositionally biased region" description="Basic and acidic residues" evidence="3">
    <location>
        <begin position="183"/>
        <end position="197"/>
    </location>
</feature>
<dbReference type="Proteomes" id="UP000799302">
    <property type="component" value="Unassembled WGS sequence"/>
</dbReference>
<dbReference type="PANTHER" id="PTHR19965">
    <property type="entry name" value="RNA AND EXPORT FACTOR BINDING PROTEIN"/>
    <property type="match status" value="1"/>
</dbReference>
<name>A0A6A6TW94_9PEZI</name>
<dbReference type="InterPro" id="IPR035979">
    <property type="entry name" value="RBD_domain_sf"/>
</dbReference>
<feature type="region of interest" description="Disordered" evidence="3">
    <location>
        <begin position="1"/>
        <end position="36"/>
    </location>
</feature>
<evidence type="ECO:0000259" key="4">
    <source>
        <dbReference type="PROSITE" id="PS50102"/>
    </source>
</evidence>
<dbReference type="SMART" id="SM01218">
    <property type="entry name" value="FoP_duplication"/>
    <property type="match status" value="1"/>
</dbReference>
<feature type="domain" description="RRM" evidence="4">
    <location>
        <begin position="42"/>
        <end position="119"/>
    </location>
</feature>
<dbReference type="CDD" id="cd12418">
    <property type="entry name" value="RRM_Aly_REF_like"/>
    <property type="match status" value="1"/>
</dbReference>
<dbReference type="OrthoDB" id="5382468at2759"/>
<dbReference type="InterPro" id="IPR000504">
    <property type="entry name" value="RRM_dom"/>
</dbReference>
<keyword evidence="6" id="KW-1185">Reference proteome</keyword>
<feature type="compositionally biased region" description="Basic and acidic residues" evidence="3">
    <location>
        <begin position="24"/>
        <end position="34"/>
    </location>
</feature>
<sequence length="264" mass="29703">MDRDWVHDRFDDDEEAGRPHHRETHPVRITRRDPYASPQIGSKLKVENIHYDLTEDDIRELFERIGPVTSVSLVYDKQDRSRGIAFVVLPDARYARAAIEEFDGANANGQPIRISLVSNLPEARRTAERQPPSILERIAANERRNRVGADSDDDNPRRSNVQRAAPDNIDRYVPGQNGGAPRNDSRRRSPRRNDRGTRRPGQRRQPAPRERSDTEGHALVGGRPRKTAEELDAEMADYWGGGGEGATEGAATTAEADVNMDDEI</sequence>
<dbReference type="SMART" id="SM00360">
    <property type="entry name" value="RRM"/>
    <property type="match status" value="1"/>
</dbReference>
<dbReference type="PROSITE" id="PS50102">
    <property type="entry name" value="RRM"/>
    <property type="match status" value="1"/>
</dbReference>
<protein>
    <submittedName>
        <fullName evidence="5">RNA-binding domain-containing protein</fullName>
    </submittedName>
</protein>
<dbReference type="InterPro" id="IPR051229">
    <property type="entry name" value="ALYREF_mRNA_export"/>
</dbReference>
<feature type="region of interest" description="Disordered" evidence="3">
    <location>
        <begin position="123"/>
        <end position="264"/>
    </location>
</feature>
<feature type="compositionally biased region" description="Basic and acidic residues" evidence="3">
    <location>
        <begin position="207"/>
        <end position="216"/>
    </location>
</feature>
<accession>A0A6A6TW94</accession>
<evidence type="ECO:0000256" key="1">
    <source>
        <dbReference type="ARBA" id="ARBA00022884"/>
    </source>
</evidence>